<evidence type="ECO:0000256" key="2">
    <source>
        <dbReference type="SAM" id="Phobius"/>
    </source>
</evidence>
<dbReference type="RefSeq" id="WP_183261024.1">
    <property type="nucleotide sequence ID" value="NZ_BAAAVZ010000008.1"/>
</dbReference>
<dbReference type="Gene3D" id="1.10.530.10">
    <property type="match status" value="1"/>
</dbReference>
<accession>A0ABR6KXI9</accession>
<keyword evidence="2" id="KW-0812">Transmembrane</keyword>
<dbReference type="Proteomes" id="UP000539538">
    <property type="component" value="Unassembled WGS sequence"/>
</dbReference>
<evidence type="ECO:0000256" key="1">
    <source>
        <dbReference type="SAM" id="MobiDB-lite"/>
    </source>
</evidence>
<gene>
    <name evidence="4" type="ORF">GGQ99_000954</name>
</gene>
<keyword evidence="5" id="KW-1185">Reference proteome</keyword>
<feature type="transmembrane region" description="Helical" evidence="2">
    <location>
        <begin position="210"/>
        <end position="228"/>
    </location>
</feature>
<dbReference type="Pfam" id="PF18013">
    <property type="entry name" value="Phage_lysozyme2"/>
    <property type="match status" value="1"/>
</dbReference>
<sequence length="230" mass="24372">MSKGKAQNTFRAKAPGIMAKLMADFPLQLDDVAAILGNFGHECYGFTKLQEISPTVKGSRGGYGWAMWTGPRRRAYEAYCARNKLDPASDEANYAYVFVELKGPERHAIPALRGAIGLAAKVKAFEVAFERAGAKHYVSRNQWASLALEAWYEAKSKPAGAQEAPSPAPVPVDPVKTAPATPQAPKTHQPSIAIPGKYEDAPKNGTAGKVLAAIVVLALAAVAGALGLSK</sequence>
<evidence type="ECO:0000259" key="3">
    <source>
        <dbReference type="Pfam" id="PF18013"/>
    </source>
</evidence>
<feature type="region of interest" description="Disordered" evidence="1">
    <location>
        <begin position="159"/>
        <end position="193"/>
    </location>
</feature>
<comment type="caution">
    <text evidence="4">The sequence shown here is derived from an EMBL/GenBank/DDBJ whole genome shotgun (WGS) entry which is preliminary data.</text>
</comment>
<proteinExistence type="predicted"/>
<dbReference type="EMBL" id="JACHOT010000001">
    <property type="protein sequence ID" value="MBB4649232.1"/>
    <property type="molecule type" value="Genomic_DNA"/>
</dbReference>
<organism evidence="4 5">
    <name type="scientific">Aminobacter niigataensis</name>
    <dbReference type="NCBI Taxonomy" id="83265"/>
    <lineage>
        <taxon>Bacteria</taxon>
        <taxon>Pseudomonadati</taxon>
        <taxon>Pseudomonadota</taxon>
        <taxon>Alphaproteobacteria</taxon>
        <taxon>Hyphomicrobiales</taxon>
        <taxon>Phyllobacteriaceae</taxon>
        <taxon>Aminobacter</taxon>
    </lineage>
</organism>
<dbReference type="InterPro" id="IPR041219">
    <property type="entry name" value="Phage_lysozyme2"/>
</dbReference>
<feature type="domain" description="Phage tail lysozyme" evidence="3">
    <location>
        <begin position="28"/>
        <end position="146"/>
    </location>
</feature>
<evidence type="ECO:0000313" key="5">
    <source>
        <dbReference type="Proteomes" id="UP000539538"/>
    </source>
</evidence>
<name>A0ABR6KXI9_9HYPH</name>
<evidence type="ECO:0000313" key="4">
    <source>
        <dbReference type="EMBL" id="MBB4649232.1"/>
    </source>
</evidence>
<keyword evidence="2" id="KW-1133">Transmembrane helix</keyword>
<keyword evidence="2" id="KW-0472">Membrane</keyword>
<reference evidence="4 5" key="1">
    <citation type="submission" date="2020-08" db="EMBL/GenBank/DDBJ databases">
        <title>Genomic Encyclopedia of Type Strains, Phase IV (KMG-IV): sequencing the most valuable type-strain genomes for metagenomic binning, comparative biology and taxonomic classification.</title>
        <authorList>
            <person name="Goeker M."/>
        </authorList>
    </citation>
    <scope>NUCLEOTIDE SEQUENCE [LARGE SCALE GENOMIC DNA]</scope>
    <source>
        <strain evidence="4 5">DSM 7050</strain>
    </source>
</reference>
<protein>
    <recommendedName>
        <fullName evidence="3">Phage tail lysozyme domain-containing protein</fullName>
    </recommendedName>
</protein>